<keyword evidence="1 2" id="KW-0732">Signal</keyword>
<dbReference type="Pfam" id="PF18962">
    <property type="entry name" value="Por_Secre_tail"/>
    <property type="match status" value="1"/>
</dbReference>
<protein>
    <submittedName>
        <fullName evidence="4">Por secretion system C-terminal sorting domain-containing protein</fullName>
    </submittedName>
</protein>
<evidence type="ECO:0000313" key="5">
    <source>
        <dbReference type="Proteomes" id="UP000192393"/>
    </source>
</evidence>
<evidence type="ECO:0000256" key="2">
    <source>
        <dbReference type="SAM" id="SignalP"/>
    </source>
</evidence>
<organism evidence="4 5">
    <name type="scientific">Moheibacter sediminis</name>
    <dbReference type="NCBI Taxonomy" id="1434700"/>
    <lineage>
        <taxon>Bacteria</taxon>
        <taxon>Pseudomonadati</taxon>
        <taxon>Bacteroidota</taxon>
        <taxon>Flavobacteriia</taxon>
        <taxon>Flavobacteriales</taxon>
        <taxon>Weeksellaceae</taxon>
        <taxon>Moheibacter</taxon>
    </lineage>
</organism>
<dbReference type="AlphaFoldDB" id="A0A1W2CI28"/>
<feature type="domain" description="Secretion system C-terminal sorting" evidence="3">
    <location>
        <begin position="294"/>
        <end position="356"/>
    </location>
</feature>
<dbReference type="OrthoDB" id="1041092at2"/>
<proteinExistence type="predicted"/>
<evidence type="ECO:0000259" key="3">
    <source>
        <dbReference type="Pfam" id="PF18962"/>
    </source>
</evidence>
<dbReference type="STRING" id="1434700.SAMN06296427_11097"/>
<accession>A0A1W2CI28</accession>
<dbReference type="NCBIfam" id="TIGR04183">
    <property type="entry name" value="Por_Secre_tail"/>
    <property type="match status" value="1"/>
</dbReference>
<dbReference type="EMBL" id="FWXS01000010">
    <property type="protein sequence ID" value="SMC84696.1"/>
    <property type="molecule type" value="Genomic_DNA"/>
</dbReference>
<dbReference type="Proteomes" id="UP000192393">
    <property type="component" value="Unassembled WGS sequence"/>
</dbReference>
<gene>
    <name evidence="4" type="ORF">SAMN06296427_11097</name>
</gene>
<reference evidence="4 5" key="1">
    <citation type="submission" date="2017-04" db="EMBL/GenBank/DDBJ databases">
        <authorList>
            <person name="Afonso C.L."/>
            <person name="Miller P.J."/>
            <person name="Scott M.A."/>
            <person name="Spackman E."/>
            <person name="Goraichik I."/>
            <person name="Dimitrov K.M."/>
            <person name="Suarez D.L."/>
            <person name="Swayne D.E."/>
        </authorList>
    </citation>
    <scope>NUCLEOTIDE SEQUENCE [LARGE SCALE GENOMIC DNA]</scope>
    <source>
        <strain evidence="4 5">CGMCC 1.12708</strain>
    </source>
</reference>
<dbReference type="InterPro" id="IPR026444">
    <property type="entry name" value="Secre_tail"/>
</dbReference>
<evidence type="ECO:0000313" key="4">
    <source>
        <dbReference type="EMBL" id="SMC84696.1"/>
    </source>
</evidence>
<evidence type="ECO:0000256" key="1">
    <source>
        <dbReference type="ARBA" id="ARBA00022729"/>
    </source>
</evidence>
<sequence>MKKNLFSALILSCFSFSLAQITYNSSDFATVGETFEVVNIIETNGLDFTQAGINYTWDYSSIPISDVANYGYEDPNNSPFKNTWCLYHFHLFNCDSMFDQNFNMGMTLPQSFSIGEYAFENPYQHLMKTSSELQSKMFGANVNLGGTTLPAILEYNDPDVLFQFPMMYNAGYTDTSGIDMDFNSLGIDLVVTMDGTRTNNVVGWGELKVRNHTYANTIKVRSISNQNFNIYYEEQHSEVPVSATTYYWFDKNYGIPVLMVTGTEVAGEFVPGMVTYVYQDGMAVNDLNSNQSVVYPNPTTGKLNLKLNQNETIKSIQIYDQSGKLIGNQLDLSQNPKGIYTVKIETSKGIYSEKIIRK</sequence>
<dbReference type="RefSeq" id="WP_084018535.1">
    <property type="nucleotide sequence ID" value="NZ_FWXS01000010.1"/>
</dbReference>
<keyword evidence="5" id="KW-1185">Reference proteome</keyword>
<name>A0A1W2CI28_9FLAO</name>
<feature type="chain" id="PRO_5012777407" evidence="2">
    <location>
        <begin position="20"/>
        <end position="358"/>
    </location>
</feature>
<feature type="signal peptide" evidence="2">
    <location>
        <begin position="1"/>
        <end position="19"/>
    </location>
</feature>